<organism evidence="1 2">
    <name type="scientific">Streptomyces smaragdinus</name>
    <dbReference type="NCBI Taxonomy" id="2585196"/>
    <lineage>
        <taxon>Bacteria</taxon>
        <taxon>Bacillati</taxon>
        <taxon>Actinomycetota</taxon>
        <taxon>Actinomycetes</taxon>
        <taxon>Kitasatosporales</taxon>
        <taxon>Streptomycetaceae</taxon>
        <taxon>Streptomyces</taxon>
    </lineage>
</organism>
<keyword evidence="2" id="KW-1185">Reference proteome</keyword>
<reference evidence="1 2" key="1">
    <citation type="submission" date="2019-10" db="EMBL/GenBank/DDBJ databases">
        <title>Streptomyces smaragdinus sp. nov. and Streptomyces fabii sp. nov., isolated from the gut of fungus growing-termite Macrotermes natalensis.</title>
        <authorList>
            <person name="Schwitalla J."/>
            <person name="Benndorf R."/>
            <person name="Martin K."/>
            <person name="De Beer W."/>
            <person name="Kaster A.-K."/>
            <person name="Vollmers J."/>
            <person name="Poulsen M."/>
            <person name="Beemelmanns C."/>
        </authorList>
    </citation>
    <scope>NUCLEOTIDE SEQUENCE [LARGE SCALE GENOMIC DNA]</scope>
    <source>
        <strain evidence="1 2">RB5</strain>
    </source>
</reference>
<dbReference type="AlphaFoldDB" id="A0A7K0CPV1"/>
<protein>
    <recommendedName>
        <fullName evidence="3">DUF4188 domain-containing protein</fullName>
    </recommendedName>
</protein>
<dbReference type="OrthoDB" id="7566033at2"/>
<dbReference type="Proteomes" id="UP000466345">
    <property type="component" value="Unassembled WGS sequence"/>
</dbReference>
<sequence>MAQLELGRMNAENDRGFVLFLVGMRINKLWKIHRWWPALNAMPKLLAALGESPDLGLLGARFSRHGRTITMIQYWENAEKISAFAKSPEQEHRTYWKWFNRAIGGNGDVGIWHELYEVRAGAYEARYVNMPPFGLGAALGKAAGPLGVPD</sequence>
<evidence type="ECO:0008006" key="3">
    <source>
        <dbReference type="Google" id="ProtNLM"/>
    </source>
</evidence>
<evidence type="ECO:0000313" key="2">
    <source>
        <dbReference type="Proteomes" id="UP000466345"/>
    </source>
</evidence>
<proteinExistence type="predicted"/>
<dbReference type="EMBL" id="WEGJ01000024">
    <property type="protein sequence ID" value="MQY14774.1"/>
    <property type="molecule type" value="Genomic_DNA"/>
</dbReference>
<evidence type="ECO:0000313" key="1">
    <source>
        <dbReference type="EMBL" id="MQY14774.1"/>
    </source>
</evidence>
<dbReference type="Pfam" id="PF13826">
    <property type="entry name" value="Monooxy_af470-like"/>
    <property type="match status" value="1"/>
</dbReference>
<accession>A0A7K0CPV1</accession>
<comment type="caution">
    <text evidence="1">The sequence shown here is derived from an EMBL/GenBank/DDBJ whole genome shotgun (WGS) entry which is preliminary data.</text>
</comment>
<dbReference type="InterPro" id="IPR025444">
    <property type="entry name" value="Monooxy_af470"/>
</dbReference>
<name>A0A7K0CPV1_9ACTN</name>
<gene>
    <name evidence="1" type="ORF">SRB5_49500</name>
</gene>